<dbReference type="InterPro" id="IPR036812">
    <property type="entry name" value="NAD(P)_OxRdtase_dom_sf"/>
</dbReference>
<comment type="similarity">
    <text evidence="1">Belongs to the shaker potassium channel beta subunit family.</text>
</comment>
<keyword evidence="6" id="KW-1185">Reference proteome</keyword>
<dbReference type="GO" id="GO:0016491">
    <property type="term" value="F:oxidoreductase activity"/>
    <property type="evidence" value="ECO:0007669"/>
    <property type="project" value="UniProtKB-KW"/>
</dbReference>
<dbReference type="RefSeq" id="WP_142001039.1">
    <property type="nucleotide sequence ID" value="NZ_VFML01000001.1"/>
</dbReference>
<dbReference type="AlphaFoldDB" id="A0A542DRA0"/>
<comment type="caution">
    <text evidence="5">The sequence shown here is derived from an EMBL/GenBank/DDBJ whole genome shotgun (WGS) entry which is preliminary data.</text>
</comment>
<protein>
    <submittedName>
        <fullName evidence="5">Aryl-alcohol dehydrogenase-like predicted oxidoreductase</fullName>
    </submittedName>
</protein>
<evidence type="ECO:0000256" key="2">
    <source>
        <dbReference type="ARBA" id="ARBA00022857"/>
    </source>
</evidence>
<dbReference type="EMBL" id="VFML01000001">
    <property type="protein sequence ID" value="TQJ05524.1"/>
    <property type="molecule type" value="Genomic_DNA"/>
</dbReference>
<keyword evidence="2" id="KW-0521">NADP</keyword>
<feature type="domain" description="NADP-dependent oxidoreductase" evidence="4">
    <location>
        <begin position="23"/>
        <end position="306"/>
    </location>
</feature>
<evidence type="ECO:0000313" key="5">
    <source>
        <dbReference type="EMBL" id="TQJ05524.1"/>
    </source>
</evidence>
<organism evidence="5 6">
    <name type="scientific">Amycolatopsis cihanbeyliensis</name>
    <dbReference type="NCBI Taxonomy" id="1128664"/>
    <lineage>
        <taxon>Bacteria</taxon>
        <taxon>Bacillati</taxon>
        <taxon>Actinomycetota</taxon>
        <taxon>Actinomycetes</taxon>
        <taxon>Pseudonocardiales</taxon>
        <taxon>Pseudonocardiaceae</taxon>
        <taxon>Amycolatopsis</taxon>
    </lineage>
</organism>
<name>A0A542DRA0_AMYCI</name>
<dbReference type="Proteomes" id="UP000320876">
    <property type="component" value="Unassembled WGS sequence"/>
</dbReference>
<dbReference type="InterPro" id="IPR023210">
    <property type="entry name" value="NADP_OxRdtase_dom"/>
</dbReference>
<dbReference type="Pfam" id="PF00248">
    <property type="entry name" value="Aldo_ket_red"/>
    <property type="match status" value="1"/>
</dbReference>
<evidence type="ECO:0000256" key="3">
    <source>
        <dbReference type="ARBA" id="ARBA00023002"/>
    </source>
</evidence>
<sequence>MEYRRLGDSGLTVSEIAYGNWLTHDTSVRCVRAALDAGVNLFHTAAAWAGGAAEEALAEGLAETPREDVVLSTGAFWPEGARPNRRGLSRKHLFASLHGSLRRLRTDYVDLYHLLGFDYQTPLEETFLALSDLVRQGKIHYVGTAEWTADQIQRAAVVAAEYRVPLVANQPHYSMLWRVPEAQVVPACQRAGMGQLASVAMAQGVLTGKYADGLVPEGSRAEVGGFARGSIAPLLHPELLARIEPLRGVAENAGLTMAQLAIAWALQNHEVAAVLTGASSPDQVVENVKASGRVLELDVLTQVDHLLGSFVQTDPRLTFTPPQYRNA</sequence>
<keyword evidence="3" id="KW-0560">Oxidoreductase</keyword>
<dbReference type="Gene3D" id="3.20.20.100">
    <property type="entry name" value="NADP-dependent oxidoreductase domain"/>
    <property type="match status" value="1"/>
</dbReference>
<evidence type="ECO:0000313" key="6">
    <source>
        <dbReference type="Proteomes" id="UP000320876"/>
    </source>
</evidence>
<dbReference type="PANTHER" id="PTHR43150">
    <property type="entry name" value="HYPERKINETIC, ISOFORM M"/>
    <property type="match status" value="1"/>
</dbReference>
<dbReference type="OrthoDB" id="9768793at2"/>
<dbReference type="PANTHER" id="PTHR43150:SF2">
    <property type="entry name" value="HYPERKINETIC, ISOFORM M"/>
    <property type="match status" value="1"/>
</dbReference>
<evidence type="ECO:0000259" key="4">
    <source>
        <dbReference type="Pfam" id="PF00248"/>
    </source>
</evidence>
<gene>
    <name evidence="5" type="ORF">FB471_5359</name>
</gene>
<dbReference type="InterPro" id="IPR005399">
    <property type="entry name" value="K_chnl_volt-dep_bsu_KCNAB-rel"/>
</dbReference>
<evidence type="ECO:0000256" key="1">
    <source>
        <dbReference type="ARBA" id="ARBA00006515"/>
    </source>
</evidence>
<proteinExistence type="inferred from homology"/>
<dbReference type="SUPFAM" id="SSF51430">
    <property type="entry name" value="NAD(P)-linked oxidoreductase"/>
    <property type="match status" value="1"/>
</dbReference>
<accession>A0A542DRA0</accession>
<reference evidence="5 6" key="1">
    <citation type="submission" date="2019-06" db="EMBL/GenBank/DDBJ databases">
        <title>Sequencing the genomes of 1000 actinobacteria strains.</title>
        <authorList>
            <person name="Klenk H.-P."/>
        </authorList>
    </citation>
    <scope>NUCLEOTIDE SEQUENCE [LARGE SCALE GENOMIC DNA]</scope>
    <source>
        <strain evidence="5 6">DSM 45679</strain>
    </source>
</reference>